<keyword evidence="3" id="KW-1185">Reference proteome</keyword>
<accession>A0A178HXM5</accession>
<sequence length="85" mass="9581">MDISRDEQRVLHALAQGGRIAAIKDEHGKIVDFEFFSRDGWLVSGLTLRIFSKLKAKKAIKSQGGGPYRITKRGLELVRSQVDNR</sequence>
<dbReference type="AlphaFoldDB" id="A0A178HXM5"/>
<evidence type="ECO:0000256" key="1">
    <source>
        <dbReference type="HAMAP-Rule" id="MF_00827"/>
    </source>
</evidence>
<name>A0A178HXM5_9HYPH</name>
<comment type="caution">
    <text evidence="2">The sequence shown here is derived from an EMBL/GenBank/DDBJ whole genome shotgun (WGS) entry which is preliminary data.</text>
</comment>
<dbReference type="Proteomes" id="UP000078389">
    <property type="component" value="Unassembled WGS sequence"/>
</dbReference>
<dbReference type="STRING" id="1770058.A3840_10040"/>
<evidence type="ECO:0000313" key="2">
    <source>
        <dbReference type="EMBL" id="OAM77407.1"/>
    </source>
</evidence>
<dbReference type="EMBL" id="LVVY01000085">
    <property type="protein sequence ID" value="OAM77407.1"/>
    <property type="molecule type" value="Genomic_DNA"/>
</dbReference>
<dbReference type="InterPro" id="IPR018654">
    <property type="entry name" value="YjhX_toxin"/>
</dbReference>
<dbReference type="Pfam" id="PF09857">
    <property type="entry name" value="YjhX_toxin"/>
    <property type="match status" value="1"/>
</dbReference>
<dbReference type="HAMAP" id="MF_00827">
    <property type="entry name" value="UPF0386"/>
    <property type="match status" value="1"/>
</dbReference>
<dbReference type="OrthoDB" id="7204880at2"/>
<comment type="similarity">
    <text evidence="1">Belongs to the UPF0386 family.</text>
</comment>
<dbReference type="RefSeq" id="WP_067455711.1">
    <property type="nucleotide sequence ID" value="NZ_LVVY01000085.1"/>
</dbReference>
<evidence type="ECO:0000313" key="3">
    <source>
        <dbReference type="Proteomes" id="UP000078389"/>
    </source>
</evidence>
<protein>
    <recommendedName>
        <fullName evidence="1">UPF0386 protein A3840_10040</fullName>
    </recommendedName>
</protein>
<gene>
    <name evidence="2" type="ORF">A3840_10040</name>
</gene>
<reference evidence="2 3" key="1">
    <citation type="submission" date="2016-03" db="EMBL/GenBank/DDBJ databases">
        <title>Genome sequencing of Devosia sp. S37.</title>
        <authorList>
            <person name="Mohd Nor M."/>
        </authorList>
    </citation>
    <scope>NUCLEOTIDE SEQUENCE [LARGE SCALE GENOMIC DNA]</scope>
    <source>
        <strain evidence="2 3">S37</strain>
    </source>
</reference>
<dbReference type="NCBIfam" id="NF010240">
    <property type="entry name" value="PRK13687.1"/>
    <property type="match status" value="1"/>
</dbReference>
<proteinExistence type="inferred from homology"/>
<organism evidence="2 3">
    <name type="scientific">Devosia elaeis</name>
    <dbReference type="NCBI Taxonomy" id="1770058"/>
    <lineage>
        <taxon>Bacteria</taxon>
        <taxon>Pseudomonadati</taxon>
        <taxon>Pseudomonadota</taxon>
        <taxon>Alphaproteobacteria</taxon>
        <taxon>Hyphomicrobiales</taxon>
        <taxon>Devosiaceae</taxon>
        <taxon>Devosia</taxon>
    </lineage>
</organism>